<dbReference type="InterPro" id="IPR002656">
    <property type="entry name" value="Acyl_transf_3_dom"/>
</dbReference>
<feature type="transmembrane region" description="Helical" evidence="1">
    <location>
        <begin position="284"/>
        <end position="301"/>
    </location>
</feature>
<evidence type="ECO:0000256" key="1">
    <source>
        <dbReference type="SAM" id="Phobius"/>
    </source>
</evidence>
<evidence type="ECO:0000259" key="3">
    <source>
        <dbReference type="Pfam" id="PF19040"/>
    </source>
</evidence>
<reference evidence="4 5" key="1">
    <citation type="journal article" date="2019" name="Int. J. Syst. Evol. Microbiol.">
        <title>The Global Catalogue of Microorganisms (GCM) 10K type strain sequencing project: providing services to taxonomists for standard genome sequencing and annotation.</title>
        <authorList>
            <consortium name="The Broad Institute Genomics Platform"/>
            <consortium name="The Broad Institute Genome Sequencing Center for Infectious Disease"/>
            <person name="Wu L."/>
            <person name="Ma J."/>
        </authorList>
    </citation>
    <scope>NUCLEOTIDE SEQUENCE [LARGE SCALE GENOMIC DNA]</scope>
    <source>
        <strain evidence="4 5">JCM 14162</strain>
    </source>
</reference>
<keyword evidence="1" id="KW-1133">Transmembrane helix</keyword>
<comment type="caution">
    <text evidence="4">The sequence shown here is derived from an EMBL/GenBank/DDBJ whole genome shotgun (WGS) entry which is preliminary data.</text>
</comment>
<proteinExistence type="predicted"/>
<feature type="transmembrane region" description="Helical" evidence="1">
    <location>
        <begin position="188"/>
        <end position="209"/>
    </location>
</feature>
<dbReference type="RefSeq" id="WP_229953410.1">
    <property type="nucleotide sequence ID" value="NZ_BAAAEM010000003.1"/>
</dbReference>
<dbReference type="Pfam" id="PF01757">
    <property type="entry name" value="Acyl_transf_3"/>
    <property type="match status" value="1"/>
</dbReference>
<evidence type="ECO:0000313" key="4">
    <source>
        <dbReference type="EMBL" id="GAA0482100.1"/>
    </source>
</evidence>
<feature type="transmembrane region" description="Helical" evidence="1">
    <location>
        <begin position="162"/>
        <end position="182"/>
    </location>
</feature>
<evidence type="ECO:0000313" key="5">
    <source>
        <dbReference type="Proteomes" id="UP001500713"/>
    </source>
</evidence>
<feature type="domain" description="Acyltransferase 3" evidence="2">
    <location>
        <begin position="5"/>
        <end position="324"/>
    </location>
</feature>
<dbReference type="PANTHER" id="PTHR23028:SF53">
    <property type="entry name" value="ACYL_TRANSF_3 DOMAIN-CONTAINING PROTEIN"/>
    <property type="match status" value="1"/>
</dbReference>
<keyword evidence="1" id="KW-0812">Transmembrane</keyword>
<keyword evidence="5" id="KW-1185">Reference proteome</keyword>
<feature type="transmembrane region" description="Helical" evidence="1">
    <location>
        <begin position="221"/>
        <end position="237"/>
    </location>
</feature>
<dbReference type="PANTHER" id="PTHR23028">
    <property type="entry name" value="ACETYLTRANSFERASE"/>
    <property type="match status" value="1"/>
</dbReference>
<dbReference type="InterPro" id="IPR043968">
    <property type="entry name" value="SGNH"/>
</dbReference>
<keyword evidence="4" id="KW-0808">Transferase</keyword>
<feature type="transmembrane region" description="Helical" evidence="1">
    <location>
        <begin position="345"/>
        <end position="367"/>
    </location>
</feature>
<accession>A0ABN1ARX2</accession>
<organism evidence="4 5">
    <name type="scientific">Parasphingorhabdus litoris</name>
    <dbReference type="NCBI Taxonomy" id="394733"/>
    <lineage>
        <taxon>Bacteria</taxon>
        <taxon>Pseudomonadati</taxon>
        <taxon>Pseudomonadota</taxon>
        <taxon>Alphaproteobacteria</taxon>
        <taxon>Sphingomonadales</taxon>
        <taxon>Sphingomonadaceae</taxon>
        <taxon>Parasphingorhabdus</taxon>
    </lineage>
</organism>
<keyword evidence="4" id="KW-0012">Acyltransferase</keyword>
<dbReference type="InterPro" id="IPR050879">
    <property type="entry name" value="Acyltransferase_3"/>
</dbReference>
<dbReference type="EMBL" id="BAAAEM010000003">
    <property type="protein sequence ID" value="GAA0482100.1"/>
    <property type="molecule type" value="Genomic_DNA"/>
</dbReference>
<feature type="transmembrane region" description="Helical" evidence="1">
    <location>
        <begin position="96"/>
        <end position="116"/>
    </location>
</feature>
<dbReference type="Proteomes" id="UP001500713">
    <property type="component" value="Unassembled WGS sequence"/>
</dbReference>
<feature type="transmembrane region" description="Helical" evidence="1">
    <location>
        <begin position="20"/>
        <end position="50"/>
    </location>
</feature>
<protein>
    <submittedName>
        <fullName evidence="4">Acyltransferase family protein</fullName>
    </submittedName>
</protein>
<feature type="transmembrane region" description="Helical" evidence="1">
    <location>
        <begin position="252"/>
        <end position="272"/>
    </location>
</feature>
<evidence type="ECO:0000259" key="2">
    <source>
        <dbReference type="Pfam" id="PF01757"/>
    </source>
</evidence>
<name>A0ABN1ARX2_9SPHN</name>
<sequence>MRYRADIDGLRTVAVIPVVLYHAGIAGFSGGFVGVDIFFVISGFLITNVIQSDLEKQQFSIINFYERRIRRIFPALVVVFATSLAIGYFLQRPNEFSDMALSIVAASFFVSNIFFWKSTNYFATESIEAPMLHTWSLAVEEQFYIFFPLLLIVLARTNFRKIPLLTAIAVVSFIGASVLVFYKQSATFYLLPTRAWELLIGALLALGIVPEIKSVQMRKGAAFLGVLLIIVPIFTYTEKTVFPGIAALPPTIGAALIIWSGTMGGGFVHQLLSSRPFTLCGQASYSLYLWHFPLLAFAIYARGGELSTFEALVVCALSLVLSLLSLKFVERPFRKRRSQIKGRSFAVPIAVSGLLLVTISSYAIYAYQGMPSRLDDRSAKFVRVSDDETRHPKSCMSLDNVIVDPGDACLMGDRSTAPKTLLWGDSHAMVTATSMNTAAVSKNQSFLFAATADCPPGADFAIRPTSELTSSQSYQFCNDYNAKMLELAINDNGIQTVVLSSRWTNWRIGEAHNPAEGDVEILLEDDLSEAKENADNRPIFIRGFTNLVEQLIAADKEVYIVGPLPEPVFNVPYRLYLQNLGLQHVDKNITLENYSERHAVILKIFAEISDKYPVKFIWPHEALCVDDKCPIVDGNEAVFFDHNHLSVHSAEKIASIYEGVFDVSQ</sequence>
<feature type="transmembrane region" description="Helical" evidence="1">
    <location>
        <begin position="71"/>
        <end position="90"/>
    </location>
</feature>
<dbReference type="Pfam" id="PF19040">
    <property type="entry name" value="SGNH"/>
    <property type="match status" value="1"/>
</dbReference>
<keyword evidence="1" id="KW-0472">Membrane</keyword>
<feature type="transmembrane region" description="Helical" evidence="1">
    <location>
        <begin position="307"/>
        <end position="324"/>
    </location>
</feature>
<feature type="domain" description="SGNH" evidence="3">
    <location>
        <begin position="405"/>
        <end position="657"/>
    </location>
</feature>
<gene>
    <name evidence="4" type="ORF">GCM10009096_25520</name>
</gene>
<dbReference type="GO" id="GO:0016746">
    <property type="term" value="F:acyltransferase activity"/>
    <property type="evidence" value="ECO:0007669"/>
    <property type="project" value="UniProtKB-KW"/>
</dbReference>